<proteinExistence type="predicted"/>
<keyword evidence="1" id="KW-0732">Signal</keyword>
<evidence type="ECO:0000313" key="3">
    <source>
        <dbReference type="Proteomes" id="UP001208114"/>
    </source>
</evidence>
<evidence type="ECO:0000313" key="2">
    <source>
        <dbReference type="EMBL" id="MCU7614114.1"/>
    </source>
</evidence>
<gene>
    <name evidence="2" type="ORF">N0B16_06660</name>
</gene>
<reference evidence="3" key="1">
    <citation type="submission" date="2023-07" db="EMBL/GenBank/DDBJ databases">
        <title>Chryseobacterium sp. GMJ5 Genome sequencing and assembly.</title>
        <authorList>
            <person name="Jung Y."/>
        </authorList>
    </citation>
    <scope>NUCLEOTIDE SEQUENCE [LARGE SCALE GENOMIC DNA]</scope>
    <source>
        <strain evidence="3">GMJ5</strain>
    </source>
</reference>
<protein>
    <submittedName>
        <fullName evidence="2">Uncharacterized protein</fullName>
    </submittedName>
</protein>
<name>A0ABT2VWV7_9FLAO</name>
<dbReference type="Proteomes" id="UP001208114">
    <property type="component" value="Unassembled WGS sequence"/>
</dbReference>
<dbReference type="EMBL" id="JAOTEN010000002">
    <property type="protein sequence ID" value="MCU7614114.1"/>
    <property type="molecule type" value="Genomic_DNA"/>
</dbReference>
<sequence length="499" mass="56357">MKKINVLMLIALLFLAFSCRTGIEADSISDSAIPHKNSSKIKFQQFQSETQIKDFSTFLDLSSEKRKTAAHKNGNILAAYNIDTENINKLDFSNHQTYTFRAYNIFESPENIYNVLYYKGKTKWEFSLFKIIRNPQNKTERIIPIYDSSVGEITTTENPVSGKTSCMADIYFTEFHCTCPPSWGSCDLCGECVSETHSTVLYDCGGGAGNPVFNTSPSGLPIIYPGTVHDTNNPPAYTPIPQNPSPYYFDPNIPPSIDAGYVRAVRSDNFWSQLDNNGKNWEQQNPETYNALLENYLTHYTIPNNTANLQFHNWAISFLNENPTTTWEQFQNWFIKADGSPKIIINTNSNSNALTFNNMEEFKNYIVSFKDSFIPDSSSLESINNTNITKFKAKFDILVPVYLNIHAKSILENPNTYATEFDLLEVNSFKSGISTFLTWNQDSYSHNVDGHVVEINLNGHFDIGVKIGDLDFTYADSYIIKAKYNNITGNAMSISGTPD</sequence>
<feature type="chain" id="PRO_5045996241" evidence="1">
    <location>
        <begin position="22"/>
        <end position="499"/>
    </location>
</feature>
<keyword evidence="3" id="KW-1185">Reference proteome</keyword>
<dbReference type="RefSeq" id="WP_262990002.1">
    <property type="nucleotide sequence ID" value="NZ_JAOTEN010000002.1"/>
</dbReference>
<organism evidence="2 3">
    <name type="scientific">Chryseobacterium gilvum</name>
    <dbReference type="NCBI Taxonomy" id="2976534"/>
    <lineage>
        <taxon>Bacteria</taxon>
        <taxon>Pseudomonadati</taxon>
        <taxon>Bacteroidota</taxon>
        <taxon>Flavobacteriia</taxon>
        <taxon>Flavobacteriales</taxon>
        <taxon>Weeksellaceae</taxon>
        <taxon>Chryseobacterium group</taxon>
        <taxon>Chryseobacterium</taxon>
    </lineage>
</organism>
<accession>A0ABT2VWV7</accession>
<evidence type="ECO:0000256" key="1">
    <source>
        <dbReference type="SAM" id="SignalP"/>
    </source>
</evidence>
<comment type="caution">
    <text evidence="2">The sequence shown here is derived from an EMBL/GenBank/DDBJ whole genome shotgun (WGS) entry which is preliminary data.</text>
</comment>
<dbReference type="PROSITE" id="PS51257">
    <property type="entry name" value="PROKAR_LIPOPROTEIN"/>
    <property type="match status" value="1"/>
</dbReference>
<feature type="signal peptide" evidence="1">
    <location>
        <begin position="1"/>
        <end position="21"/>
    </location>
</feature>